<reference evidence="2" key="1">
    <citation type="submission" date="2022-10" db="EMBL/GenBank/DDBJ databases">
        <authorList>
            <person name="Koch H."/>
        </authorList>
    </citation>
    <scope>NUCLEOTIDE SEQUENCE</scope>
    <source>
        <strain evidence="2">DNF</strain>
    </source>
</reference>
<sequence length="91" mass="9551">MATKKAASRKAASHSGGNGRTKQGGVTANPLARAVAAAKTMKKKGRVTAALSKPHRGTSDATALARKVSAAKRGRKKEQVTEALEESQRRR</sequence>
<keyword evidence="3" id="KW-1185">Reference proteome</keyword>
<evidence type="ECO:0000313" key="3">
    <source>
        <dbReference type="Proteomes" id="UP001179121"/>
    </source>
</evidence>
<evidence type="ECO:0000313" key="2">
    <source>
        <dbReference type="EMBL" id="CAI4033798.1"/>
    </source>
</evidence>
<accession>A0AA86TB82</accession>
<proteinExistence type="predicted"/>
<feature type="region of interest" description="Disordered" evidence="1">
    <location>
        <begin position="45"/>
        <end position="91"/>
    </location>
</feature>
<dbReference type="EMBL" id="OX365700">
    <property type="protein sequence ID" value="CAI4033798.1"/>
    <property type="molecule type" value="Genomic_DNA"/>
</dbReference>
<dbReference type="AlphaFoldDB" id="A0AA86TB82"/>
<organism evidence="2 3">
    <name type="scientific">Nitrospira tepida</name>
    <dbReference type="NCBI Taxonomy" id="2973512"/>
    <lineage>
        <taxon>Bacteria</taxon>
        <taxon>Pseudomonadati</taxon>
        <taxon>Nitrospirota</taxon>
        <taxon>Nitrospiria</taxon>
        <taxon>Nitrospirales</taxon>
        <taxon>Nitrospiraceae</taxon>
        <taxon>Nitrospira</taxon>
    </lineage>
</organism>
<evidence type="ECO:0000256" key="1">
    <source>
        <dbReference type="SAM" id="MobiDB-lite"/>
    </source>
</evidence>
<gene>
    <name evidence="2" type="ORF">DNFV4_04240</name>
</gene>
<feature type="region of interest" description="Disordered" evidence="1">
    <location>
        <begin position="1"/>
        <end position="30"/>
    </location>
</feature>
<name>A0AA86TB82_9BACT</name>
<protein>
    <submittedName>
        <fullName evidence="2">Uncharacterized protein</fullName>
    </submittedName>
</protein>
<dbReference type="Proteomes" id="UP001179121">
    <property type="component" value="Chromosome"/>
</dbReference>
<dbReference type="KEGG" id="nti:DNFV4_04240"/>
<feature type="compositionally biased region" description="Basic residues" evidence="1">
    <location>
        <begin position="1"/>
        <end position="12"/>
    </location>
</feature>
<dbReference type="RefSeq" id="WP_289271229.1">
    <property type="nucleotide sequence ID" value="NZ_OX365700.1"/>
</dbReference>